<feature type="region of interest" description="Disordered" evidence="1">
    <location>
        <begin position="263"/>
        <end position="366"/>
    </location>
</feature>
<evidence type="ECO:0000313" key="5">
    <source>
        <dbReference type="Proteomes" id="UP000327011"/>
    </source>
</evidence>
<sequence length="399" mass="39902">MLKNGVLLAVAAVTMICGPTLGVPAAVSASTTQDYPPTPPPLPPEFGRAEALLRLAIELDAAATDVRRRVDRLCFRLFGVEACIVNFGATIPFRTTGATGTSRAASSPRVSSAEAREIAAEAARLAAEADAIAAKAAKVAAEARDLARTFAGISPPTARTASRAARVATHAVETARGAAKLARIIERAALAAISKACGDGCDEQGTEVRPVLIPLSGSGKPRADDDNGDCTGGQCGNAPFGTDFIGWPQGAFANNPAAHSANNFSDLPDGFSVNPGTGDRGEQEPPIAGRPVEAGGEQAGAPAGEHGAPGHEDHGCSGEDCASEEGDTEDGDAEDGDAPEAADAPEAPAGAKSGAQGGGGLPFTGAPMAALAAVGAGLLALAAGLLAAARRRRSRPGRR</sequence>
<keyword evidence="5" id="KW-1185">Reference proteome</keyword>
<organism evidence="4 5">
    <name type="scientific">Microbispora cellulosiformans</name>
    <dbReference type="NCBI Taxonomy" id="2614688"/>
    <lineage>
        <taxon>Bacteria</taxon>
        <taxon>Bacillati</taxon>
        <taxon>Actinomycetota</taxon>
        <taxon>Actinomycetes</taxon>
        <taxon>Streptosporangiales</taxon>
        <taxon>Streptosporangiaceae</taxon>
        <taxon>Microbispora</taxon>
    </lineage>
</organism>
<dbReference type="EMBL" id="VYTZ01000004">
    <property type="protein sequence ID" value="KAA9379291.1"/>
    <property type="molecule type" value="Genomic_DNA"/>
</dbReference>
<accession>A0A5J5K7P0</accession>
<dbReference type="Proteomes" id="UP000327011">
    <property type="component" value="Unassembled WGS sequence"/>
</dbReference>
<feature type="compositionally biased region" description="Low complexity" evidence="1">
    <location>
        <begin position="341"/>
        <end position="354"/>
    </location>
</feature>
<feature type="transmembrane region" description="Helical" evidence="2">
    <location>
        <begin position="368"/>
        <end position="389"/>
    </location>
</feature>
<protein>
    <recommendedName>
        <fullName evidence="6">Gram-positive cocci surface proteins LPxTG domain-containing protein</fullName>
    </recommendedName>
</protein>
<name>A0A5J5K7P0_9ACTN</name>
<keyword evidence="2" id="KW-1133">Transmembrane helix</keyword>
<keyword evidence="2" id="KW-0472">Membrane</keyword>
<feature type="signal peptide" evidence="3">
    <location>
        <begin position="1"/>
        <end position="25"/>
    </location>
</feature>
<gene>
    <name evidence="4" type="ORF">F5972_14130</name>
</gene>
<feature type="compositionally biased region" description="Acidic residues" evidence="1">
    <location>
        <begin position="321"/>
        <end position="340"/>
    </location>
</feature>
<evidence type="ECO:0000256" key="1">
    <source>
        <dbReference type="SAM" id="MobiDB-lite"/>
    </source>
</evidence>
<evidence type="ECO:0008006" key="6">
    <source>
        <dbReference type="Google" id="ProtNLM"/>
    </source>
</evidence>
<feature type="compositionally biased region" description="Low complexity" evidence="1">
    <location>
        <begin position="293"/>
        <end position="306"/>
    </location>
</feature>
<reference evidence="4 5" key="1">
    <citation type="submission" date="2019-09" db="EMBL/GenBank/DDBJ databases">
        <title>Screening of Novel Bioactive Compounds from Soil-Associated.</title>
        <authorList>
            <person name="Gong X."/>
        </authorList>
    </citation>
    <scope>NUCLEOTIDE SEQUENCE [LARGE SCALE GENOMIC DNA]</scope>
    <source>
        <strain evidence="4 5">Gxj-6</strain>
    </source>
</reference>
<feature type="chain" id="PRO_5038581174" description="Gram-positive cocci surface proteins LPxTG domain-containing protein" evidence="3">
    <location>
        <begin position="26"/>
        <end position="399"/>
    </location>
</feature>
<evidence type="ECO:0000313" key="4">
    <source>
        <dbReference type="EMBL" id="KAA9379291.1"/>
    </source>
</evidence>
<evidence type="ECO:0000256" key="3">
    <source>
        <dbReference type="SAM" id="SignalP"/>
    </source>
</evidence>
<evidence type="ECO:0000256" key="2">
    <source>
        <dbReference type="SAM" id="Phobius"/>
    </source>
</evidence>
<dbReference type="RefSeq" id="WP_150933886.1">
    <property type="nucleotide sequence ID" value="NZ_VYTZ01000004.1"/>
</dbReference>
<comment type="caution">
    <text evidence="4">The sequence shown here is derived from an EMBL/GenBank/DDBJ whole genome shotgun (WGS) entry which is preliminary data.</text>
</comment>
<dbReference type="AlphaFoldDB" id="A0A5J5K7P0"/>
<proteinExistence type="predicted"/>
<feature type="compositionally biased region" description="Basic and acidic residues" evidence="1">
    <location>
        <begin position="308"/>
        <end position="317"/>
    </location>
</feature>
<keyword evidence="3" id="KW-0732">Signal</keyword>
<feature type="region of interest" description="Disordered" evidence="1">
    <location>
        <begin position="212"/>
        <end position="231"/>
    </location>
</feature>
<keyword evidence="2" id="KW-0812">Transmembrane</keyword>